<proteinExistence type="predicted"/>
<keyword evidence="1" id="KW-0732">Signal</keyword>
<dbReference type="InterPro" id="IPR021598">
    <property type="entry name" value="DUF3221"/>
</dbReference>
<evidence type="ECO:0000313" key="3">
    <source>
        <dbReference type="Proteomes" id="UP000187367"/>
    </source>
</evidence>
<dbReference type="RefSeq" id="WP_076764068.1">
    <property type="nucleotide sequence ID" value="NZ_JARMMH010000031.1"/>
</dbReference>
<dbReference type="EMBL" id="MTJL01000062">
    <property type="protein sequence ID" value="OMH98082.1"/>
    <property type="molecule type" value="Genomic_DNA"/>
</dbReference>
<dbReference type="Gene3D" id="2.40.50.140">
    <property type="entry name" value="Nucleic acid-binding proteins"/>
    <property type="match status" value="1"/>
</dbReference>
<protein>
    <recommendedName>
        <fullName evidence="4">DUF3221 domain-containing protein</fullName>
    </recommendedName>
</protein>
<name>A0A1R1RFK2_9BACI</name>
<gene>
    <name evidence="2" type="ORF">BW143_22050</name>
</gene>
<evidence type="ECO:0000313" key="2">
    <source>
        <dbReference type="EMBL" id="OMH98082.1"/>
    </source>
</evidence>
<dbReference type="Proteomes" id="UP000187367">
    <property type="component" value="Unassembled WGS sequence"/>
</dbReference>
<dbReference type="InterPro" id="IPR012340">
    <property type="entry name" value="NA-bd_OB-fold"/>
</dbReference>
<dbReference type="AlphaFoldDB" id="A0A1R1RFK2"/>
<dbReference type="Pfam" id="PF11518">
    <property type="entry name" value="DUF3221"/>
    <property type="match status" value="1"/>
</dbReference>
<sequence length="124" mass="14283">MNRVFLLILIIVVLAGAGCQTSEGKHDTGENLSIEGYIMHKKGDSAILLKSQKPKDEDYKLTEREIIEKYKSKVILLGLSDIKNKEELKKKQKIKVWFHLLEESNPPKARIYKFENCKNIIDNP</sequence>
<evidence type="ECO:0008006" key="4">
    <source>
        <dbReference type="Google" id="ProtNLM"/>
    </source>
</evidence>
<reference evidence="2 3" key="1">
    <citation type="submission" date="2017-01" db="EMBL/GenBank/DDBJ databases">
        <title>Bacillus phylogenomics.</title>
        <authorList>
            <person name="Dunlap C."/>
        </authorList>
    </citation>
    <scope>NUCLEOTIDE SEQUENCE [LARGE SCALE GENOMIC DNA]</scope>
    <source>
        <strain evidence="2 3">NRRL B-41282</strain>
    </source>
</reference>
<evidence type="ECO:0000256" key="1">
    <source>
        <dbReference type="SAM" id="SignalP"/>
    </source>
</evidence>
<accession>A0A1R1Q765</accession>
<feature type="chain" id="PRO_5043149249" description="DUF3221 domain-containing protein" evidence="1">
    <location>
        <begin position="18"/>
        <end position="124"/>
    </location>
</feature>
<keyword evidence="3" id="KW-1185">Reference proteome</keyword>
<comment type="caution">
    <text evidence="2">The sequence shown here is derived from an EMBL/GenBank/DDBJ whole genome shotgun (WGS) entry which is preliminary data.</text>
</comment>
<feature type="signal peptide" evidence="1">
    <location>
        <begin position="1"/>
        <end position="17"/>
    </location>
</feature>
<dbReference type="PROSITE" id="PS51257">
    <property type="entry name" value="PROKAR_LIPOPROTEIN"/>
    <property type="match status" value="1"/>
</dbReference>
<organism evidence="2 3">
    <name type="scientific">Bacillus swezeyi</name>
    <dbReference type="NCBI Taxonomy" id="1925020"/>
    <lineage>
        <taxon>Bacteria</taxon>
        <taxon>Bacillati</taxon>
        <taxon>Bacillota</taxon>
        <taxon>Bacilli</taxon>
        <taxon>Bacillales</taxon>
        <taxon>Bacillaceae</taxon>
        <taxon>Bacillus</taxon>
    </lineage>
</organism>
<accession>A0A1R1RFK2</accession>